<reference evidence="2 3" key="1">
    <citation type="submission" date="2013-08" db="EMBL/GenBank/DDBJ databases">
        <authorList>
            <person name="Weinstock G."/>
            <person name="Sodergren E."/>
            <person name="Wylie T."/>
            <person name="Fulton L."/>
            <person name="Fulton R."/>
            <person name="Fronick C."/>
            <person name="O'Laughlin M."/>
            <person name="Godfrey J."/>
            <person name="Miner T."/>
            <person name="Herter B."/>
            <person name="Appelbaum E."/>
            <person name="Cordes M."/>
            <person name="Lek S."/>
            <person name="Wollam A."/>
            <person name="Pepin K.H."/>
            <person name="Palsikar V.B."/>
            <person name="Mitreva M."/>
            <person name="Wilson R.K."/>
        </authorList>
    </citation>
    <scope>NUCLEOTIDE SEQUENCE [LARGE SCALE GENOMIC DNA]</scope>
    <source>
        <strain evidence="2 3">ATCC 12856</strain>
    </source>
</reference>
<evidence type="ECO:0000313" key="3">
    <source>
        <dbReference type="Proteomes" id="UP000016511"/>
    </source>
</evidence>
<keyword evidence="3" id="KW-1185">Reference proteome</keyword>
<feature type="region of interest" description="Disordered" evidence="1">
    <location>
        <begin position="1"/>
        <end position="31"/>
    </location>
</feature>
<proteinExistence type="predicted"/>
<dbReference type="EMBL" id="AWSJ01000322">
    <property type="protein sequence ID" value="ERI06492.1"/>
    <property type="molecule type" value="Genomic_DNA"/>
</dbReference>
<name>U1Y2R7_ANEAE</name>
<dbReference type="Proteomes" id="UP000016511">
    <property type="component" value="Unassembled WGS sequence"/>
</dbReference>
<dbReference type="STRING" id="649747.HMPREF0083_05334"/>
<evidence type="ECO:0000256" key="1">
    <source>
        <dbReference type="SAM" id="MobiDB-lite"/>
    </source>
</evidence>
<evidence type="ECO:0000313" key="2">
    <source>
        <dbReference type="EMBL" id="ERI06492.1"/>
    </source>
</evidence>
<accession>U1Y2R7</accession>
<gene>
    <name evidence="2" type="ORF">HMPREF0083_05334</name>
</gene>
<comment type="caution">
    <text evidence="2">The sequence shown here is derived from an EMBL/GenBank/DDBJ whole genome shotgun (WGS) entry which is preliminary data.</text>
</comment>
<organism evidence="2 3">
    <name type="scientific">Aneurinibacillus aneurinilyticus ATCC 12856</name>
    <dbReference type="NCBI Taxonomy" id="649747"/>
    <lineage>
        <taxon>Bacteria</taxon>
        <taxon>Bacillati</taxon>
        <taxon>Bacillota</taxon>
        <taxon>Bacilli</taxon>
        <taxon>Bacillales</taxon>
        <taxon>Paenibacillaceae</taxon>
        <taxon>Aneurinibacillus group</taxon>
        <taxon>Aneurinibacillus</taxon>
    </lineage>
</organism>
<protein>
    <submittedName>
        <fullName evidence="2">Uncharacterized protein</fullName>
    </submittedName>
</protein>
<sequence length="51" mass="5742">MYSKPVSGLLPGLRGTTLDQSRGSGSTSKKCNTYKSEVKRMRYKVKMDNQQ</sequence>
<dbReference type="HOGENOM" id="CLU_3094990_0_0_9"/>
<feature type="compositionally biased region" description="Polar residues" evidence="1">
    <location>
        <begin position="17"/>
        <end position="31"/>
    </location>
</feature>
<dbReference type="AlphaFoldDB" id="U1Y2R7"/>